<gene>
    <name evidence="2" type="ORF">EJ08DRAFT_600422</name>
</gene>
<sequence length="307" mass="34816">LEIQATNNDISRYLQRRIELSSRLRNCIKSDDNLKQLIVSTLVERSQGMVVLAKLHIDALITKTSVKAIHNALETMPKKLDATYYLIMARIDEQNDDDAKLARRLLSWLTYSARPMTVAELQHALVVDLQTYSVDKDSLIDQEMMLSVCGGIVTVEESSSIIRLIHYTTQEYLERIRETRFPLARLDITLACLAYLRGRGFPTGVCTTHEEWAKRNAMFPFLNYAGRYWTAHVSGEVEDATQKDILDFLTNNSASAIAAQVFDLVEFGTGARTYDPENRMSVRIQKGFHLVAYFGLPNTLTVLITMA</sequence>
<evidence type="ECO:0000313" key="2">
    <source>
        <dbReference type="EMBL" id="KAF2416552.1"/>
    </source>
</evidence>
<proteinExistence type="predicted"/>
<dbReference type="Proteomes" id="UP000800235">
    <property type="component" value="Unassembled WGS sequence"/>
</dbReference>
<dbReference type="InterPro" id="IPR054471">
    <property type="entry name" value="GPIID_WHD"/>
</dbReference>
<protein>
    <recommendedName>
        <fullName evidence="1">GPI inositol-deacylase winged helix domain-containing protein</fullName>
    </recommendedName>
</protein>
<reference evidence="2" key="1">
    <citation type="journal article" date="2020" name="Stud. Mycol.">
        <title>101 Dothideomycetes genomes: a test case for predicting lifestyles and emergence of pathogens.</title>
        <authorList>
            <person name="Haridas S."/>
            <person name="Albert R."/>
            <person name="Binder M."/>
            <person name="Bloem J."/>
            <person name="Labutti K."/>
            <person name="Salamov A."/>
            <person name="Andreopoulos B."/>
            <person name="Baker S."/>
            <person name="Barry K."/>
            <person name="Bills G."/>
            <person name="Bluhm B."/>
            <person name="Cannon C."/>
            <person name="Castanera R."/>
            <person name="Culley D."/>
            <person name="Daum C."/>
            <person name="Ezra D."/>
            <person name="Gonzalez J."/>
            <person name="Henrissat B."/>
            <person name="Kuo A."/>
            <person name="Liang C."/>
            <person name="Lipzen A."/>
            <person name="Lutzoni F."/>
            <person name="Magnuson J."/>
            <person name="Mondo S."/>
            <person name="Nolan M."/>
            <person name="Ohm R."/>
            <person name="Pangilinan J."/>
            <person name="Park H.-J."/>
            <person name="Ramirez L."/>
            <person name="Alfaro M."/>
            <person name="Sun H."/>
            <person name="Tritt A."/>
            <person name="Yoshinaga Y."/>
            <person name="Zwiers L.-H."/>
            <person name="Turgeon B."/>
            <person name="Goodwin S."/>
            <person name="Spatafora J."/>
            <person name="Crous P."/>
            <person name="Grigoriev I."/>
        </authorList>
    </citation>
    <scope>NUCLEOTIDE SEQUENCE</scope>
    <source>
        <strain evidence="2">CBS 130266</strain>
    </source>
</reference>
<keyword evidence="3" id="KW-1185">Reference proteome</keyword>
<dbReference type="OrthoDB" id="195446at2759"/>
<organism evidence="2 3">
    <name type="scientific">Tothia fuscella</name>
    <dbReference type="NCBI Taxonomy" id="1048955"/>
    <lineage>
        <taxon>Eukaryota</taxon>
        <taxon>Fungi</taxon>
        <taxon>Dikarya</taxon>
        <taxon>Ascomycota</taxon>
        <taxon>Pezizomycotina</taxon>
        <taxon>Dothideomycetes</taxon>
        <taxon>Pleosporomycetidae</taxon>
        <taxon>Venturiales</taxon>
        <taxon>Cylindrosympodiaceae</taxon>
        <taxon>Tothia</taxon>
    </lineage>
</organism>
<dbReference type="AlphaFoldDB" id="A0A9P4NE13"/>
<accession>A0A9P4NE13</accession>
<evidence type="ECO:0000313" key="3">
    <source>
        <dbReference type="Proteomes" id="UP000800235"/>
    </source>
</evidence>
<feature type="non-terminal residue" evidence="2">
    <location>
        <position position="1"/>
    </location>
</feature>
<feature type="domain" description="GPI inositol-deacylase winged helix" evidence="1">
    <location>
        <begin position="99"/>
        <end position="174"/>
    </location>
</feature>
<dbReference type="PANTHER" id="PTHR10039:SF15">
    <property type="entry name" value="NACHT DOMAIN-CONTAINING PROTEIN"/>
    <property type="match status" value="1"/>
</dbReference>
<evidence type="ECO:0000259" key="1">
    <source>
        <dbReference type="Pfam" id="PF22939"/>
    </source>
</evidence>
<name>A0A9P4NE13_9PEZI</name>
<dbReference type="PANTHER" id="PTHR10039">
    <property type="entry name" value="AMELOGENIN"/>
    <property type="match status" value="1"/>
</dbReference>
<dbReference type="EMBL" id="MU007155">
    <property type="protein sequence ID" value="KAF2416552.1"/>
    <property type="molecule type" value="Genomic_DNA"/>
</dbReference>
<comment type="caution">
    <text evidence="2">The sequence shown here is derived from an EMBL/GenBank/DDBJ whole genome shotgun (WGS) entry which is preliminary data.</text>
</comment>
<dbReference type="Pfam" id="PF22939">
    <property type="entry name" value="WHD_GPIID"/>
    <property type="match status" value="1"/>
</dbReference>